<reference evidence="8" key="1">
    <citation type="submission" date="2021-08" db="EMBL/GenBank/DDBJ databases">
        <title>WGS assembly of Ceratopteris richardii.</title>
        <authorList>
            <person name="Marchant D.B."/>
            <person name="Chen G."/>
            <person name="Jenkins J."/>
            <person name="Shu S."/>
            <person name="Leebens-Mack J."/>
            <person name="Grimwood J."/>
            <person name="Schmutz J."/>
            <person name="Soltis P."/>
            <person name="Soltis D."/>
            <person name="Chen Z.-H."/>
        </authorList>
    </citation>
    <scope>NUCLEOTIDE SEQUENCE</scope>
    <source>
        <strain evidence="8">Whitten #5841</strain>
        <tissue evidence="8">Leaf</tissue>
    </source>
</reference>
<dbReference type="GO" id="GO:0005634">
    <property type="term" value="C:nucleus"/>
    <property type="evidence" value="ECO:0007669"/>
    <property type="project" value="UniProtKB-SubCell"/>
</dbReference>
<evidence type="ECO:0000256" key="3">
    <source>
        <dbReference type="ARBA" id="ARBA00023125"/>
    </source>
</evidence>
<name>A0A8T2QGS5_CERRI</name>
<dbReference type="Pfam" id="PF00847">
    <property type="entry name" value="AP2"/>
    <property type="match status" value="1"/>
</dbReference>
<evidence type="ECO:0000259" key="7">
    <source>
        <dbReference type="PROSITE" id="PS51032"/>
    </source>
</evidence>
<evidence type="ECO:0000256" key="1">
    <source>
        <dbReference type="ARBA" id="ARBA00004123"/>
    </source>
</evidence>
<dbReference type="PANTHER" id="PTHR31190">
    <property type="entry name" value="DNA-BINDING DOMAIN"/>
    <property type="match status" value="1"/>
</dbReference>
<feature type="compositionally biased region" description="Polar residues" evidence="6">
    <location>
        <begin position="300"/>
        <end position="319"/>
    </location>
</feature>
<dbReference type="SUPFAM" id="SSF54171">
    <property type="entry name" value="DNA-binding domain"/>
    <property type="match status" value="1"/>
</dbReference>
<dbReference type="CDD" id="cd00018">
    <property type="entry name" value="AP2"/>
    <property type="match status" value="1"/>
</dbReference>
<dbReference type="Proteomes" id="UP000825935">
    <property type="component" value="Chromosome 35"/>
</dbReference>
<dbReference type="PANTHER" id="PTHR31190:SF473">
    <property type="entry name" value="OS05G0437100 PROTEIN"/>
    <property type="match status" value="1"/>
</dbReference>
<feature type="region of interest" description="Disordered" evidence="6">
    <location>
        <begin position="273"/>
        <end position="322"/>
    </location>
</feature>
<evidence type="ECO:0000256" key="2">
    <source>
        <dbReference type="ARBA" id="ARBA00023015"/>
    </source>
</evidence>
<proteinExistence type="predicted"/>
<dbReference type="InterPro" id="IPR044808">
    <property type="entry name" value="ERF_plant"/>
</dbReference>
<dbReference type="InterPro" id="IPR016177">
    <property type="entry name" value="DNA-bd_dom_sf"/>
</dbReference>
<dbReference type="GO" id="GO:0003677">
    <property type="term" value="F:DNA binding"/>
    <property type="evidence" value="ECO:0007669"/>
    <property type="project" value="UniProtKB-KW"/>
</dbReference>
<dbReference type="Gene3D" id="3.30.730.10">
    <property type="entry name" value="AP2/ERF domain"/>
    <property type="match status" value="1"/>
</dbReference>
<dbReference type="InterPro" id="IPR036955">
    <property type="entry name" value="AP2/ERF_dom_sf"/>
</dbReference>
<keyword evidence="9" id="KW-1185">Reference proteome</keyword>
<feature type="domain" description="AP2/ERF" evidence="7">
    <location>
        <begin position="147"/>
        <end position="204"/>
    </location>
</feature>
<feature type="region of interest" description="Disordered" evidence="6">
    <location>
        <begin position="511"/>
        <end position="533"/>
    </location>
</feature>
<dbReference type="GO" id="GO:0009873">
    <property type="term" value="P:ethylene-activated signaling pathway"/>
    <property type="evidence" value="ECO:0007669"/>
    <property type="project" value="InterPro"/>
</dbReference>
<evidence type="ECO:0000256" key="6">
    <source>
        <dbReference type="SAM" id="MobiDB-lite"/>
    </source>
</evidence>
<gene>
    <name evidence="8" type="ORF">KP509_35G041000</name>
</gene>
<accession>A0A8T2QGS5</accession>
<keyword evidence="2" id="KW-0805">Transcription regulation</keyword>
<dbReference type="AlphaFoldDB" id="A0A8T2QGS5"/>
<dbReference type="OrthoDB" id="1992661at2759"/>
<comment type="caution">
    <text evidence="8">The sequence shown here is derived from an EMBL/GenBank/DDBJ whole genome shotgun (WGS) entry which is preliminary data.</text>
</comment>
<organism evidence="8 9">
    <name type="scientific">Ceratopteris richardii</name>
    <name type="common">Triangle waterfern</name>
    <dbReference type="NCBI Taxonomy" id="49495"/>
    <lineage>
        <taxon>Eukaryota</taxon>
        <taxon>Viridiplantae</taxon>
        <taxon>Streptophyta</taxon>
        <taxon>Embryophyta</taxon>
        <taxon>Tracheophyta</taxon>
        <taxon>Polypodiopsida</taxon>
        <taxon>Polypodiidae</taxon>
        <taxon>Polypodiales</taxon>
        <taxon>Pteridineae</taxon>
        <taxon>Pteridaceae</taxon>
        <taxon>Parkerioideae</taxon>
        <taxon>Ceratopteris</taxon>
    </lineage>
</organism>
<dbReference type="EMBL" id="CM035440">
    <property type="protein sequence ID" value="KAH7282633.1"/>
    <property type="molecule type" value="Genomic_DNA"/>
</dbReference>
<keyword evidence="3" id="KW-0238">DNA-binding</keyword>
<sequence length="533" mass="59094">MTGEPPCADDEDNELQKIIAALSYVSGSCSFPPCAENQDRFVHATPSDAAASTEDGDGHRLIVGDFQLLPDHQHTENVSDSMDGDRTIDHFYGDAHIGQDAFSSTPDSVAMDDSGDVIQQMPAEAEQVAAITYVSQQAMKMSGPRRRYRGVRQRPWGKWAAEIRDPKKAARVWLGTFDTAEEAALAYDNAAIKFRGSRAKLNFPERAHLLTNSQAFHNLQQKALLAGSVYQHAFSVVDNMGSPFSAQVDAHKITHWASTQAALYQQLFRNHSLTPMHNQDGHTEGQNGSSLNPYPDQGSLVFSNNPSEFPSRPFQSYGSESEAPPRQYWLMHQRTAEKEEQAPQIQSSHTVHCFDTSPPPSLGLQTPQNSEQENLPVHIVTSQFGIKSNSVLHDDQHMENDWNQAVNGTSDHQLNRYHHDRAITTEPSRGSPIEDVQRSSAFDCVGPAGSMHMQNAIQEMASMQHRSFPVDNNFTRKEAAYAPSDAQALHVSPLVHIEREEQNFNNLDPQSLDDQYGGANASSTESGWPFLNM</sequence>
<evidence type="ECO:0000256" key="5">
    <source>
        <dbReference type="ARBA" id="ARBA00023242"/>
    </source>
</evidence>
<evidence type="ECO:0000313" key="8">
    <source>
        <dbReference type="EMBL" id="KAH7282633.1"/>
    </source>
</evidence>
<dbReference type="InterPro" id="IPR001471">
    <property type="entry name" value="AP2/ERF_dom"/>
</dbReference>
<keyword evidence="4" id="KW-0804">Transcription</keyword>
<protein>
    <recommendedName>
        <fullName evidence="7">AP2/ERF domain-containing protein</fullName>
    </recommendedName>
</protein>
<dbReference type="SMART" id="SM00380">
    <property type="entry name" value="AP2"/>
    <property type="match status" value="1"/>
</dbReference>
<dbReference type="PRINTS" id="PR00367">
    <property type="entry name" value="ETHRSPELEMNT"/>
</dbReference>
<keyword evidence="5" id="KW-0539">Nucleus</keyword>
<dbReference type="GO" id="GO:0003700">
    <property type="term" value="F:DNA-binding transcription factor activity"/>
    <property type="evidence" value="ECO:0007669"/>
    <property type="project" value="InterPro"/>
</dbReference>
<evidence type="ECO:0000256" key="4">
    <source>
        <dbReference type="ARBA" id="ARBA00023163"/>
    </source>
</evidence>
<dbReference type="PROSITE" id="PS51032">
    <property type="entry name" value="AP2_ERF"/>
    <property type="match status" value="1"/>
</dbReference>
<evidence type="ECO:0000313" key="9">
    <source>
        <dbReference type="Proteomes" id="UP000825935"/>
    </source>
</evidence>
<dbReference type="FunFam" id="3.30.730.10:FF:000001">
    <property type="entry name" value="Ethylene-responsive transcription factor 2"/>
    <property type="match status" value="1"/>
</dbReference>
<comment type="subcellular location">
    <subcellularLocation>
        <location evidence="1">Nucleus</location>
    </subcellularLocation>
</comment>